<feature type="signal peptide" evidence="7">
    <location>
        <begin position="1"/>
        <end position="24"/>
    </location>
</feature>
<dbReference type="InterPro" id="IPR011489">
    <property type="entry name" value="EMI_domain"/>
</dbReference>
<evidence type="ECO:0000256" key="2">
    <source>
        <dbReference type="ARBA" id="ARBA00022525"/>
    </source>
</evidence>
<evidence type="ECO:0000313" key="9">
    <source>
        <dbReference type="Proteomes" id="UP000515150"/>
    </source>
</evidence>
<evidence type="ECO:0000256" key="3">
    <source>
        <dbReference type="ARBA" id="ARBA00022530"/>
    </source>
</evidence>
<organism evidence="9 10">
    <name type="scientific">Betta splendens</name>
    <name type="common">Siamese fighting fish</name>
    <dbReference type="NCBI Taxonomy" id="158456"/>
    <lineage>
        <taxon>Eukaryota</taxon>
        <taxon>Metazoa</taxon>
        <taxon>Chordata</taxon>
        <taxon>Craniata</taxon>
        <taxon>Vertebrata</taxon>
        <taxon>Euteleostomi</taxon>
        <taxon>Actinopterygii</taxon>
        <taxon>Neopterygii</taxon>
        <taxon>Teleostei</taxon>
        <taxon>Neoteleostei</taxon>
        <taxon>Acanthomorphata</taxon>
        <taxon>Anabantaria</taxon>
        <taxon>Anabantiformes</taxon>
        <taxon>Anabantoidei</taxon>
        <taxon>Osphronemidae</taxon>
        <taxon>Betta</taxon>
    </lineage>
</organism>
<dbReference type="OrthoDB" id="10266508at2759"/>
<protein>
    <submittedName>
        <fullName evidence="10">EMILIN-3</fullName>
    </submittedName>
</protein>
<evidence type="ECO:0000259" key="8">
    <source>
        <dbReference type="PROSITE" id="PS51041"/>
    </source>
</evidence>
<keyword evidence="2" id="KW-0964">Secreted</keyword>
<keyword evidence="9" id="KW-1185">Reference proteome</keyword>
<dbReference type="GeneID" id="114859467"/>
<keyword evidence="5" id="KW-1015">Disulfide bond</keyword>
<dbReference type="GO" id="GO:0031012">
    <property type="term" value="C:extracellular matrix"/>
    <property type="evidence" value="ECO:0007669"/>
    <property type="project" value="TreeGrafter"/>
</dbReference>
<dbReference type="AlphaFoldDB" id="A0A6P7N4U2"/>
<evidence type="ECO:0000313" key="10">
    <source>
        <dbReference type="RefSeq" id="XP_029013463.1"/>
    </source>
</evidence>
<gene>
    <name evidence="10" type="primary">LOC114859467</name>
</gene>
<feature type="region of interest" description="Disordered" evidence="6">
    <location>
        <begin position="156"/>
        <end position="209"/>
    </location>
</feature>
<dbReference type="Pfam" id="PF07546">
    <property type="entry name" value="EMI"/>
    <property type="match status" value="1"/>
</dbReference>
<proteinExistence type="predicted"/>
<dbReference type="Gene3D" id="1.10.287.1490">
    <property type="match status" value="1"/>
</dbReference>
<dbReference type="CTD" id="101882042"/>
<sequence length="818" mass="89257">MRTKLYQLLVQIFLLEALLCLVDSKGTFYGGHVNPFYGSRYNLYKGGLSPPYSPNKPMTRHKNHCAYVVQKNITCTMQDGVATYVKAEYTTKCIWGQKCPVVMYRTFYKPQYKVGFKTVTELEWRCCPGFSGENCYDGPTSLPDVMMPPFKGAALPHRPGLKGFPHGPRPPVEQRPGGGQLEPGRPVPGVPTGQLPAGGGKPSNENKISGVTGERLDRIEVEIRRLVLGLGTLNGVVAGLEQRLRTSLREDANRMLVSLLPGGPRAPDATVGFGVMPDGTPGGLDGGESVAGFGDLAGRVTEVRDELRAKTHILEEIQGMVLGHDGQLKRLIEANGEPVPGPASTAHLDEIVDAKLAVVRTEILDGFERRLTGMENHCDEKIGEVQKQCHKDNMDGQELMQQSLDGRETGIREELGSLQAQIQGLTVTESCCGQVNSLSQQMLQLEESVKSVTESQRQLGIVFREQNFHVETLIETRLADLEERLIATEGQCDRVGELPGGLDGFKTLLEDKLKTLEERVFVAVEELSNATAPALLEGQVVPALETEIESLRRRVDGDLDDIHKQIIDLELLCTSSCSPATPPAGGVGVEEDCDGLEKKMTDGLNSHSKQLDSINSTLHNLLLRLAQEETGGAVHGEITLLKVNINSVNRTLKGLRDSVSFIASEVGHANASWEEREHQLINQVQGITKLVGHQASLLGAGERRLAQLKGELVALKRRLSGELQGCRSTAMEVQREVKDVDSRVSQVEGQCGSLGELAEQLERIRAELERHSDSYLAQVNGTLADQSEQLAELRGTVKDCTSREAATPAGAQENRPQH</sequence>
<keyword evidence="3" id="KW-0272">Extracellular matrix</keyword>
<evidence type="ECO:0000256" key="5">
    <source>
        <dbReference type="ARBA" id="ARBA00023157"/>
    </source>
</evidence>
<keyword evidence="4 7" id="KW-0732">Signal</keyword>
<dbReference type="PROSITE" id="PS51041">
    <property type="entry name" value="EMI"/>
    <property type="match status" value="1"/>
</dbReference>
<evidence type="ECO:0000256" key="7">
    <source>
        <dbReference type="SAM" id="SignalP"/>
    </source>
</evidence>
<dbReference type="GO" id="GO:0005576">
    <property type="term" value="C:extracellular region"/>
    <property type="evidence" value="ECO:0007669"/>
    <property type="project" value="UniProtKB-SubCell"/>
</dbReference>
<feature type="chain" id="PRO_5027909145" evidence="7">
    <location>
        <begin position="25"/>
        <end position="818"/>
    </location>
</feature>
<dbReference type="PANTHER" id="PTHR15427">
    <property type="entry name" value="EMILIN ELASTIN MICROFIBRIL INTERFACE-LOCATED PROTEIN ELASTIN MICROFIBRIL INTERFACER"/>
    <property type="match status" value="1"/>
</dbReference>
<dbReference type="Proteomes" id="UP000515150">
    <property type="component" value="Chromosome 7"/>
</dbReference>
<dbReference type="RefSeq" id="XP_029013463.1">
    <property type="nucleotide sequence ID" value="XM_029157630.3"/>
</dbReference>
<comment type="subcellular location">
    <subcellularLocation>
        <location evidence="1">Secreted</location>
        <location evidence="1">Extracellular space</location>
        <location evidence="1">Extracellular matrix</location>
    </subcellularLocation>
</comment>
<dbReference type="PANTHER" id="PTHR15427:SF2">
    <property type="entry name" value="EMILIN-3"/>
    <property type="match status" value="1"/>
</dbReference>
<dbReference type="KEGG" id="bspl:114859467"/>
<evidence type="ECO:0000256" key="4">
    <source>
        <dbReference type="ARBA" id="ARBA00022729"/>
    </source>
</evidence>
<name>A0A6P7N4U2_BETSP</name>
<evidence type="ECO:0000256" key="6">
    <source>
        <dbReference type="SAM" id="MobiDB-lite"/>
    </source>
</evidence>
<dbReference type="InterPro" id="IPR050392">
    <property type="entry name" value="Collagen/C1q_domain"/>
</dbReference>
<accession>A0A6P7N4U2</accession>
<feature type="domain" description="EMI" evidence="8">
    <location>
        <begin position="61"/>
        <end position="137"/>
    </location>
</feature>
<reference evidence="10" key="1">
    <citation type="submission" date="2025-08" db="UniProtKB">
        <authorList>
            <consortium name="RefSeq"/>
        </authorList>
    </citation>
    <scope>IDENTIFICATION</scope>
</reference>
<evidence type="ECO:0000256" key="1">
    <source>
        <dbReference type="ARBA" id="ARBA00004498"/>
    </source>
</evidence>
<dbReference type="InParanoid" id="A0A6P7N4U2"/>